<keyword evidence="1" id="KW-0175">Coiled coil</keyword>
<dbReference type="InterPro" id="IPR027417">
    <property type="entry name" value="P-loop_NTPase"/>
</dbReference>
<evidence type="ECO:0000256" key="1">
    <source>
        <dbReference type="SAM" id="Coils"/>
    </source>
</evidence>
<dbReference type="SUPFAM" id="SSF52540">
    <property type="entry name" value="P-loop containing nucleoside triphosphate hydrolases"/>
    <property type="match status" value="1"/>
</dbReference>
<comment type="caution">
    <text evidence="2">The sequence shown here is derived from an EMBL/GenBank/DDBJ whole genome shotgun (WGS) entry which is preliminary data.</text>
</comment>
<name>A0A934JTP0_9GAMM</name>
<evidence type="ECO:0000313" key="3">
    <source>
        <dbReference type="Proteomes" id="UP000628710"/>
    </source>
</evidence>
<keyword evidence="2" id="KW-0547">Nucleotide-binding</keyword>
<dbReference type="Proteomes" id="UP000628710">
    <property type="component" value="Unassembled WGS sequence"/>
</dbReference>
<gene>
    <name evidence="2" type="ORF">I8J31_18820</name>
</gene>
<dbReference type="RefSeq" id="WP_199470127.1">
    <property type="nucleotide sequence ID" value="NZ_JAEMNX010000030.1"/>
</dbReference>
<proteinExistence type="predicted"/>
<feature type="coiled-coil region" evidence="1">
    <location>
        <begin position="163"/>
        <end position="190"/>
    </location>
</feature>
<protein>
    <submittedName>
        <fullName evidence="2">ATP-binding protein</fullName>
    </submittedName>
</protein>
<sequence>MKSEFLGARASNTGDDFHEWWALRLALQLLAPDTSLAAVTVEGVNLENKNEKNLTEWDSVDCGLFYGGHSVEQAEKIVFEQLKYSPSTPEKNWTVSELTNSKSKSSNNSLIKGLADSFSAILKTKPDLISTGELTIRLVSNRPIGDDLKNSLSVSCENPKSCSKPEKEKLERLRQKREKLKEASGLSEDNFKKFISLFDFSDCGTGSRFEQEENAINEILDLTQSADRGFVLDLKDRVHKLMLPESTESYITKETVLTWMNVSDPLALFPCPPRLKVVENLVNRNSAVEIQTAMVNGDQFICLHGEGGSGKTTVLKQVESLLPEGSVMITYDCYGAGTYMHSEAYRHRPKDAYLQIINETSARLRLPLLISQNNSVDFIKPFSLRIESASKVLEAQEDNALLVIVIDAADNSVTGANQCKPEETSFVHELIKIGSLPSNVRLMISARTGRLDSLSIPPKYTSVEISNFSLEETALNVLNQYPNATEAWIEDFHNLSNQNPRVQSYAFDYAESDSGKAIEFLRPNGKGLDQIFEARFEEAILKDGNSDVLSLVCSSLIALPAPVPKRHLANVVGISIERVNDIVSDLPGIRVLEDKVGFLDEDVEFFVRGKAEPKLLEAYQRSAEHFSVNHESDEYSAMHLASALFSAGQGQKIIKIIEENEAPKVIKDQIIRREVQRQRLQLAMKVCRSAGEPADAIFTLLVGAEAIKTDYAVDKIIVENPDLSVHFASDTVGRNILYSSKTYESHGRFLSHIIARDAADRDFIAAREKKRILREWMNRRSEDIKRQEDEQSERQFLHIKAWPFELEDIAAVAHSVLDMEGYQAAYEFICGWKPKSIHYEVAFRLVDRLMLSGKAVTIQEFLNSGCIPEPWSSLFSIPLALVGNDINYTALERSLCSKEILKYCDLKELERHISEYADGFSFAEMLLSGCEILAANGIDLSSIESILEYLCPDRWRLVNNIFIHDVLKNDVAFRAYSLLMRHRGFDVTIESYWIDTEIPDDIDEAEENRQKQKLSEKHKELNESLSGLISVYAVRADVLLSNTLPENTEEKVKSALSSLFANSWRMSREHHFESICSQLSLSVAKLSVVPDIDMNTVLSLSKATFKEWPSVYSPGQRKLIASLIKIPELKPIVVTDIYDRSVEVKNLKAAANEKINILLDLSRTLLFVDNDEAREVFKIAVDIANDVDVDAMHDVALFSVLSKNAKYHFSPAESQQMASQMAAIITEYGTLLDGYDHFPWNDAISAVAILDMPKAISLIGYWEDCDLIQASESLPALMSTGISEGAISSVQAASLLNFCDDLNEELVAKLASVTSAQDARQLVEEIAKAELLRFNRSGSSKVCQTLNKLVPYGDSSEYWHSALNQLVEFNSQIKESAKAKTSNDELNSTTRKFKEKEFLESINVAEISFESPADFIGSIHAKRKEARSEDFYITSDDILNFVSSRLGSKDRIVFLNFLTDEQVIDDLGYTWAKTLIDSINLWIGSSHAISSWKDDNLPILIANHLGEFSYDENYGYAKGMLRNVIRSLKLNKEETVSLLLDGLEKNAESLPLPQLYLVIRLLTDYCSEEQIAEVTTRYVHRLTTRLKLPTNKILPESSSESALACQLYSFLGDVDTRVRWRAAHSIRASARMGDSETIVKLTALYERKSMRGYRNDNAPFYWLSARLWLIVTFDRIASEVPQAIAPVAHWLLSIATDKGFPHVLVRHFAKSCLLKLLSNNFIEFNEQEIAALQAINTSELANEKPKGRVYRRGFHEEGNERRFRFDSLDTLRYVYPGAIKCFADVDEKMFIDEAEAWIMDRWRSGSDLSAWDNEPRKHTFERANYTLYSHSHGSTPTIERHSYYLEWHAMWCSIGSLIATHALAKPEYDDEDYGTLNGLLRREGLSQPPHWSSDLRCPTPLELRFHKPPIVEAEDWVATITTADFELELGLIAGGENLVVDCDHDIRTCNHRSSVRISSSLVSPDTGLSLVRALQTSDDSHDYRLPPAGHEFEIDDGPFLLRGWLSEHSGDARLDEKDVFNHGVRLIESTPSENVVEMLGVCRLDSYPVSWLDSSNGGRVFHYEAWGDVRDDSRQKEYIYGEDVISNGHRLKISLHHLKQYLDKVGFDLILEVEITRRVIKDGTTEYNEDSEKEARYARLYLFRRTGEIFTAEGCAGTWTSSGD</sequence>
<keyword evidence="3" id="KW-1185">Reference proteome</keyword>
<evidence type="ECO:0000313" key="2">
    <source>
        <dbReference type="EMBL" id="MBJ7539733.1"/>
    </source>
</evidence>
<reference evidence="2" key="1">
    <citation type="submission" date="2020-12" db="EMBL/GenBank/DDBJ databases">
        <title>Marinomonas arctica sp. nov., a psychrotolerant bacterium isolated from the Arctic.</title>
        <authorList>
            <person name="Zhang Y."/>
        </authorList>
    </citation>
    <scope>NUCLEOTIDE SEQUENCE</scope>
    <source>
        <strain evidence="2">C1424</strain>
    </source>
</reference>
<accession>A0A934JTP0</accession>
<keyword evidence="2" id="KW-0067">ATP-binding</keyword>
<organism evidence="2 3">
    <name type="scientific">Marinomonas transparens</name>
    <dbReference type="NCBI Taxonomy" id="2795388"/>
    <lineage>
        <taxon>Bacteria</taxon>
        <taxon>Pseudomonadati</taxon>
        <taxon>Pseudomonadota</taxon>
        <taxon>Gammaproteobacteria</taxon>
        <taxon>Oceanospirillales</taxon>
        <taxon>Oceanospirillaceae</taxon>
        <taxon>Marinomonas</taxon>
    </lineage>
</organism>
<dbReference type="EMBL" id="JAEMNX010000030">
    <property type="protein sequence ID" value="MBJ7539733.1"/>
    <property type="molecule type" value="Genomic_DNA"/>
</dbReference>
<dbReference type="GO" id="GO:0005524">
    <property type="term" value="F:ATP binding"/>
    <property type="evidence" value="ECO:0007669"/>
    <property type="project" value="UniProtKB-KW"/>
</dbReference>